<protein>
    <submittedName>
        <fullName evidence="1">Uncharacterized protein</fullName>
    </submittedName>
</protein>
<proteinExistence type="predicted"/>
<keyword evidence="2" id="KW-1185">Reference proteome</keyword>
<evidence type="ECO:0000313" key="1">
    <source>
        <dbReference type="EMBL" id="RNA09972.1"/>
    </source>
</evidence>
<dbReference type="EMBL" id="REGN01006323">
    <property type="protein sequence ID" value="RNA09972.1"/>
    <property type="molecule type" value="Genomic_DNA"/>
</dbReference>
<dbReference type="AlphaFoldDB" id="A0A3M7QFI1"/>
<evidence type="ECO:0000313" key="2">
    <source>
        <dbReference type="Proteomes" id="UP000276133"/>
    </source>
</evidence>
<gene>
    <name evidence="1" type="ORF">BpHYR1_048374</name>
</gene>
<accession>A0A3M7QFI1</accession>
<organism evidence="1 2">
    <name type="scientific">Brachionus plicatilis</name>
    <name type="common">Marine rotifer</name>
    <name type="synonym">Brachionus muelleri</name>
    <dbReference type="NCBI Taxonomy" id="10195"/>
    <lineage>
        <taxon>Eukaryota</taxon>
        <taxon>Metazoa</taxon>
        <taxon>Spiralia</taxon>
        <taxon>Gnathifera</taxon>
        <taxon>Rotifera</taxon>
        <taxon>Eurotatoria</taxon>
        <taxon>Monogononta</taxon>
        <taxon>Pseudotrocha</taxon>
        <taxon>Ploima</taxon>
        <taxon>Brachionidae</taxon>
        <taxon>Brachionus</taxon>
    </lineage>
</organism>
<name>A0A3M7QFI1_BRAPC</name>
<dbReference type="Proteomes" id="UP000276133">
    <property type="component" value="Unassembled WGS sequence"/>
</dbReference>
<comment type="caution">
    <text evidence="1">The sequence shown here is derived from an EMBL/GenBank/DDBJ whole genome shotgun (WGS) entry which is preliminary data.</text>
</comment>
<reference evidence="1 2" key="1">
    <citation type="journal article" date="2018" name="Sci. Rep.">
        <title>Genomic signatures of local adaptation to the degree of environmental predictability in rotifers.</title>
        <authorList>
            <person name="Franch-Gras L."/>
            <person name="Hahn C."/>
            <person name="Garcia-Roger E.M."/>
            <person name="Carmona M.J."/>
            <person name="Serra M."/>
            <person name="Gomez A."/>
        </authorList>
    </citation>
    <scope>NUCLEOTIDE SEQUENCE [LARGE SCALE GENOMIC DNA]</scope>
    <source>
        <strain evidence="1">HYR1</strain>
    </source>
</reference>
<sequence length="143" mass="16613">MGSLIWTDNYSNQIIFKKSEFGKFEIILRIKATWLRSINGGDKYGSVFYLKTGGPCFSNNPHEWVSEINKAEEKQLTIVALSIDFRKAFYINKFFCDQEINVDVFNIFFLKICFIQLKYATSKIGTNLVKMELKLLQLTNSEI</sequence>